<dbReference type="NCBIfam" id="TIGR02322">
    <property type="entry name" value="phosphon_PhnN"/>
    <property type="match status" value="1"/>
</dbReference>
<organism evidence="8 9">
    <name type="scientific">Hypericibacter terrae</name>
    <dbReference type="NCBI Taxonomy" id="2602015"/>
    <lineage>
        <taxon>Bacteria</taxon>
        <taxon>Pseudomonadati</taxon>
        <taxon>Pseudomonadota</taxon>
        <taxon>Alphaproteobacteria</taxon>
        <taxon>Rhodospirillales</taxon>
        <taxon>Dongiaceae</taxon>
        <taxon>Hypericibacter</taxon>
    </lineage>
</organism>
<dbReference type="Gene3D" id="3.40.50.300">
    <property type="entry name" value="P-loop containing nucleotide triphosphate hydrolases"/>
    <property type="match status" value="1"/>
</dbReference>
<keyword evidence="8" id="KW-0418">Kinase</keyword>
<dbReference type="EC" id="2.7.4.23" evidence="6"/>
<dbReference type="InterPro" id="IPR027417">
    <property type="entry name" value="P-loop_NTPase"/>
</dbReference>
<dbReference type="Pfam" id="PF13238">
    <property type="entry name" value="AAA_18"/>
    <property type="match status" value="1"/>
</dbReference>
<dbReference type="GO" id="GO:0019634">
    <property type="term" value="P:organic phosphonate metabolic process"/>
    <property type="evidence" value="ECO:0007669"/>
    <property type="project" value="UniProtKB-UniRule"/>
</dbReference>
<dbReference type="GO" id="GO:0033863">
    <property type="term" value="F:ribose 1,5-bisphosphate phosphokinase activity"/>
    <property type="evidence" value="ECO:0007669"/>
    <property type="project" value="UniProtKB-UniRule"/>
</dbReference>
<dbReference type="SMART" id="SM00072">
    <property type="entry name" value="GuKc"/>
    <property type="match status" value="1"/>
</dbReference>
<reference evidence="8 9" key="1">
    <citation type="submission" date="2019-08" db="EMBL/GenBank/DDBJ databases">
        <title>Hyperibacter terrae gen. nov., sp. nov. and Hyperibacter viscosus sp. nov., two new members in the family Rhodospirillaceae isolated from the rhizosphere of Hypericum perforatum.</title>
        <authorList>
            <person name="Noviana Z."/>
        </authorList>
    </citation>
    <scope>NUCLEOTIDE SEQUENCE [LARGE SCALE GENOMIC DNA]</scope>
    <source>
        <strain evidence="8 9">R5913</strain>
    </source>
</reference>
<dbReference type="PANTHER" id="PTHR23117">
    <property type="entry name" value="GUANYLATE KINASE-RELATED"/>
    <property type="match status" value="1"/>
</dbReference>
<keyword evidence="9" id="KW-1185">Reference proteome</keyword>
<sequence>MVSQGQSTRVVYVMGPSGAGKDSVLRYARRELDGRYPVLFAHRYITRPQGDDIEDYIALSPGEFELRLAHGLFAFDWDAYGWRYGIGAEVDLWCAAGLTVVVDGSRQHFLKHRAALTQVLPVHITAPAETLKQRLIARERETPAAIEKRLERSAALQPVAPTLVTIDNGGPLEVAGSAFATLLRQLAG</sequence>
<dbReference type="UniPathway" id="UPA00087">
    <property type="reaction ID" value="UER00175"/>
</dbReference>
<keyword evidence="4 6" id="KW-0547">Nucleotide-binding</keyword>
<evidence type="ECO:0000313" key="8">
    <source>
        <dbReference type="EMBL" id="QEX16646.1"/>
    </source>
</evidence>
<dbReference type="PANTHER" id="PTHR23117:SF8">
    <property type="entry name" value="RIBOSE 1,5-BISPHOSPHATE PHOSPHOKINASE PHNN"/>
    <property type="match status" value="1"/>
</dbReference>
<evidence type="ECO:0000256" key="5">
    <source>
        <dbReference type="ARBA" id="ARBA00022840"/>
    </source>
</evidence>
<dbReference type="InterPro" id="IPR012699">
    <property type="entry name" value="PhnN"/>
</dbReference>
<evidence type="ECO:0000256" key="6">
    <source>
        <dbReference type="HAMAP-Rule" id="MF_00836"/>
    </source>
</evidence>
<dbReference type="OrthoDB" id="341217at2"/>
<dbReference type="EMBL" id="CP042906">
    <property type="protein sequence ID" value="QEX16646.1"/>
    <property type="molecule type" value="Genomic_DNA"/>
</dbReference>
<dbReference type="InterPro" id="IPR008145">
    <property type="entry name" value="GK/Ca_channel_bsu"/>
</dbReference>
<dbReference type="KEGG" id="htq:FRZ44_19410"/>
<comment type="pathway">
    <text evidence="2 6">Metabolic intermediate biosynthesis; 5-phospho-alpha-D-ribose 1-diphosphate biosynthesis; 5-phospho-alpha-D-ribose 1-diphosphate from D-ribose 5-phosphate (route II): step 3/3.</text>
</comment>
<comment type="similarity">
    <text evidence="6">Belongs to the ribose 1,5-bisphosphokinase family.</text>
</comment>
<gene>
    <name evidence="6 8" type="primary">phnN</name>
    <name evidence="8" type="ORF">FRZ44_19410</name>
</gene>
<evidence type="ECO:0000256" key="4">
    <source>
        <dbReference type="ARBA" id="ARBA00022741"/>
    </source>
</evidence>
<feature type="binding site" evidence="6">
    <location>
        <begin position="15"/>
        <end position="22"/>
    </location>
    <ligand>
        <name>ATP</name>
        <dbReference type="ChEBI" id="CHEBI:30616"/>
    </ligand>
</feature>
<evidence type="ECO:0000256" key="1">
    <source>
        <dbReference type="ARBA" id="ARBA00000373"/>
    </source>
</evidence>
<comment type="function">
    <text evidence="6">Catalyzes the phosphorylation of ribose 1,5-bisphosphate to 5-phospho-D-ribosyl alpha-1-diphosphate (PRPP).</text>
</comment>
<evidence type="ECO:0000256" key="2">
    <source>
        <dbReference type="ARBA" id="ARBA00005069"/>
    </source>
</evidence>
<evidence type="ECO:0000313" key="9">
    <source>
        <dbReference type="Proteomes" id="UP000326202"/>
    </source>
</evidence>
<feature type="domain" description="Guanylate kinase/L-type calcium channel beta subunit" evidence="7">
    <location>
        <begin position="7"/>
        <end position="187"/>
    </location>
</feature>
<dbReference type="Proteomes" id="UP000326202">
    <property type="component" value="Chromosome"/>
</dbReference>
<protein>
    <recommendedName>
        <fullName evidence="6">Ribose 1,5-bisphosphate phosphokinase PhnN</fullName>
        <ecNumber evidence="6">2.7.4.23</ecNumber>
    </recommendedName>
    <alternativeName>
        <fullName evidence="6">Ribose 1,5-bisphosphokinase</fullName>
    </alternativeName>
</protein>
<dbReference type="HAMAP" id="MF_00836">
    <property type="entry name" value="PhnN"/>
    <property type="match status" value="1"/>
</dbReference>
<keyword evidence="3 6" id="KW-0808">Transferase</keyword>
<accession>A0A5J6MPE1</accession>
<comment type="catalytic activity">
    <reaction evidence="1 6">
        <text>alpha-D-ribose 1,5-bisphosphate + ATP = 5-phospho-alpha-D-ribose 1-diphosphate + ADP</text>
        <dbReference type="Rhea" id="RHEA:20109"/>
        <dbReference type="ChEBI" id="CHEBI:30616"/>
        <dbReference type="ChEBI" id="CHEBI:58017"/>
        <dbReference type="ChEBI" id="CHEBI:68688"/>
        <dbReference type="ChEBI" id="CHEBI:456216"/>
        <dbReference type="EC" id="2.7.4.23"/>
    </reaction>
</comment>
<dbReference type="GO" id="GO:0005524">
    <property type="term" value="F:ATP binding"/>
    <property type="evidence" value="ECO:0007669"/>
    <property type="project" value="UniProtKB-KW"/>
</dbReference>
<evidence type="ECO:0000259" key="7">
    <source>
        <dbReference type="SMART" id="SM00072"/>
    </source>
</evidence>
<dbReference type="SUPFAM" id="SSF52540">
    <property type="entry name" value="P-loop containing nucleoside triphosphate hydrolases"/>
    <property type="match status" value="1"/>
</dbReference>
<dbReference type="AlphaFoldDB" id="A0A5J6MPE1"/>
<name>A0A5J6MPE1_9PROT</name>
<dbReference type="GO" id="GO:0006015">
    <property type="term" value="P:5-phosphoribose 1-diphosphate biosynthetic process"/>
    <property type="evidence" value="ECO:0007669"/>
    <property type="project" value="UniProtKB-UniRule"/>
</dbReference>
<dbReference type="GO" id="GO:0005829">
    <property type="term" value="C:cytosol"/>
    <property type="evidence" value="ECO:0007669"/>
    <property type="project" value="TreeGrafter"/>
</dbReference>
<proteinExistence type="inferred from homology"/>
<dbReference type="RefSeq" id="WP_151176978.1">
    <property type="nucleotide sequence ID" value="NZ_CP042906.1"/>
</dbReference>
<keyword evidence="5 6" id="KW-0067">ATP-binding</keyword>
<evidence type="ECO:0000256" key="3">
    <source>
        <dbReference type="ARBA" id="ARBA00022679"/>
    </source>
</evidence>